<feature type="compositionally biased region" description="Low complexity" evidence="2">
    <location>
        <begin position="1"/>
        <end position="12"/>
    </location>
</feature>
<dbReference type="AlphaFoldDB" id="A0A4R9AKZ1"/>
<gene>
    <name evidence="4" type="ORF">E3T47_12925</name>
</gene>
<name>A0A4R9AKZ1_9MICO</name>
<dbReference type="InterPro" id="IPR011234">
    <property type="entry name" value="Fumarylacetoacetase-like_C"/>
</dbReference>
<evidence type="ECO:0000256" key="2">
    <source>
        <dbReference type="SAM" id="MobiDB-lite"/>
    </source>
</evidence>
<comment type="caution">
    <text evidence="4">The sequence shown here is derived from an EMBL/GenBank/DDBJ whole genome shotgun (WGS) entry which is preliminary data.</text>
</comment>
<feature type="domain" description="Fumarylacetoacetase-like C-terminal" evidence="3">
    <location>
        <begin position="36"/>
        <end position="246"/>
    </location>
</feature>
<protein>
    <submittedName>
        <fullName evidence="4">FAA hydrolase family protein</fullName>
    </submittedName>
</protein>
<keyword evidence="4" id="KW-0378">Hydrolase</keyword>
<dbReference type="PANTHER" id="PTHR11820:SF90">
    <property type="entry name" value="FLUTATHIONE S-TRANSFERASE"/>
    <property type="match status" value="1"/>
</dbReference>
<dbReference type="GO" id="GO:0046872">
    <property type="term" value="F:metal ion binding"/>
    <property type="evidence" value="ECO:0007669"/>
    <property type="project" value="UniProtKB-KW"/>
</dbReference>
<keyword evidence="5" id="KW-1185">Reference proteome</keyword>
<feature type="region of interest" description="Disordered" evidence="2">
    <location>
        <begin position="1"/>
        <end position="21"/>
    </location>
</feature>
<dbReference type="GO" id="GO:0018773">
    <property type="term" value="F:acetylpyruvate hydrolase activity"/>
    <property type="evidence" value="ECO:0007669"/>
    <property type="project" value="TreeGrafter"/>
</dbReference>
<organism evidence="4 5">
    <name type="scientific">Cryobacterium ruanii</name>
    <dbReference type="NCBI Taxonomy" id="1259197"/>
    <lineage>
        <taxon>Bacteria</taxon>
        <taxon>Bacillati</taxon>
        <taxon>Actinomycetota</taxon>
        <taxon>Actinomycetes</taxon>
        <taxon>Micrococcales</taxon>
        <taxon>Microbacteriaceae</taxon>
        <taxon>Cryobacterium</taxon>
    </lineage>
</organism>
<keyword evidence="1" id="KW-0479">Metal-binding</keyword>
<dbReference type="OrthoDB" id="9805307at2"/>
<reference evidence="4 5" key="1">
    <citation type="submission" date="2019-03" db="EMBL/GenBank/DDBJ databases">
        <title>Genomics of glacier-inhabiting Cryobacterium strains.</title>
        <authorList>
            <person name="Liu Q."/>
            <person name="Xin Y.-H."/>
        </authorList>
    </citation>
    <scope>NUCLEOTIDE SEQUENCE [LARGE SCALE GENOMIC DNA]</scope>
    <source>
        <strain evidence="4 5">Sr36</strain>
    </source>
</reference>
<dbReference type="RefSeq" id="WP_134556441.1">
    <property type="nucleotide sequence ID" value="NZ_SOHK01000017.1"/>
</dbReference>
<dbReference type="Gene3D" id="3.90.850.10">
    <property type="entry name" value="Fumarylacetoacetase-like, C-terminal domain"/>
    <property type="match status" value="1"/>
</dbReference>
<dbReference type="Proteomes" id="UP000298154">
    <property type="component" value="Unassembled WGS sequence"/>
</dbReference>
<dbReference type="SUPFAM" id="SSF56529">
    <property type="entry name" value="FAH"/>
    <property type="match status" value="1"/>
</dbReference>
<dbReference type="EMBL" id="SOHK01000017">
    <property type="protein sequence ID" value="TFD64362.1"/>
    <property type="molecule type" value="Genomic_DNA"/>
</dbReference>
<proteinExistence type="predicted"/>
<dbReference type="Pfam" id="PF01557">
    <property type="entry name" value="FAA_hydrolase"/>
    <property type="match status" value="1"/>
</dbReference>
<dbReference type="PANTHER" id="PTHR11820">
    <property type="entry name" value="ACYLPYRUVASE"/>
    <property type="match status" value="1"/>
</dbReference>
<accession>A0A4R9AKZ1</accession>
<sequence length="252" mass="27003">MPLSAPETGPTTPFSPPTPSSLPIVHSAERFYLNRVYCVGRNYADHARELGNDPDREPPFFFAKPADAVYAVDEGVDAQNVAPNTVPYPPETDDLHFEMELVVAIGVGGADIASADALTHVFGYGAGVDLTRRDLQDTAKALRRPWDLSKGFDFSGPCTSIAPVAVIGHPDRARIWLDVDGEKRQKGDLADQIWPVSDVIAALSRFVTLRPGDLIFTGTPAGVGRIVPGSTVVAGIDGVGDLAFRVISPRQE</sequence>
<evidence type="ECO:0000256" key="1">
    <source>
        <dbReference type="ARBA" id="ARBA00022723"/>
    </source>
</evidence>
<evidence type="ECO:0000313" key="5">
    <source>
        <dbReference type="Proteomes" id="UP000298154"/>
    </source>
</evidence>
<evidence type="ECO:0000313" key="4">
    <source>
        <dbReference type="EMBL" id="TFD64362.1"/>
    </source>
</evidence>
<dbReference type="InterPro" id="IPR036663">
    <property type="entry name" value="Fumarylacetoacetase_C_sf"/>
</dbReference>
<evidence type="ECO:0000259" key="3">
    <source>
        <dbReference type="Pfam" id="PF01557"/>
    </source>
</evidence>